<dbReference type="PANTHER" id="PTHR46526">
    <property type="entry name" value="CHORDIN"/>
    <property type="match status" value="1"/>
</dbReference>
<dbReference type="OrthoDB" id="9829321at2759"/>
<dbReference type="PIRSF" id="PIRSF002496">
    <property type="entry name" value="Chordin"/>
    <property type="match status" value="1"/>
</dbReference>
<evidence type="ECO:0000313" key="11">
    <source>
        <dbReference type="EMBL" id="ABF22614.1"/>
    </source>
</evidence>
<protein>
    <submittedName>
        <fullName evidence="11">Short gastrulation</fullName>
    </submittedName>
</protein>
<feature type="domain" description="CHRD" evidence="10">
    <location>
        <begin position="401"/>
        <end position="522"/>
    </location>
</feature>
<evidence type="ECO:0000256" key="6">
    <source>
        <dbReference type="ARBA" id="ARBA00023180"/>
    </source>
</evidence>
<dbReference type="InterPro" id="IPR052278">
    <property type="entry name" value="Chordin-like_regulators"/>
</dbReference>
<evidence type="ECO:0000259" key="10">
    <source>
        <dbReference type="PROSITE" id="PS50933"/>
    </source>
</evidence>
<reference evidence="11" key="1">
    <citation type="journal article" date="2006" name="Proc. Natl. Acad. Sci. U.S.A.">
        <title>Sog/Chordin is required for ventral-to-dorsal Dpp/BMP transport and head formation in a short germ insect.</title>
        <authorList>
            <person name="van der Zee M."/>
            <person name="Stockhammer O."/>
            <person name="von Levetzow C."/>
            <person name="da Fonseca R.N."/>
            <person name="Roth S."/>
        </authorList>
    </citation>
    <scope>NUCLEOTIDE SEQUENCE</scope>
</reference>
<dbReference type="GO" id="GO:0007389">
    <property type="term" value="P:pattern specification process"/>
    <property type="evidence" value="ECO:0007669"/>
    <property type="project" value="UniProtKB-ARBA"/>
</dbReference>
<evidence type="ECO:0000256" key="5">
    <source>
        <dbReference type="ARBA" id="ARBA00022737"/>
    </source>
</evidence>
<keyword evidence="3 7" id="KW-0217">Developmental protein</keyword>
<dbReference type="AlphaFoldDB" id="Q0ZEL0"/>
<dbReference type="Pfam" id="PF00093">
    <property type="entry name" value="VWC"/>
    <property type="match status" value="2"/>
</dbReference>
<dbReference type="Pfam" id="PF07452">
    <property type="entry name" value="CHRD"/>
    <property type="match status" value="1"/>
</dbReference>
<evidence type="ECO:0000256" key="7">
    <source>
        <dbReference type="PIRNR" id="PIRNR002496"/>
    </source>
</evidence>
<dbReference type="GeneID" id="656968"/>
<organism evidence="11">
    <name type="scientific">Tribolium castaneum</name>
    <name type="common">Red flour beetle</name>
    <dbReference type="NCBI Taxonomy" id="7070"/>
    <lineage>
        <taxon>Eukaryota</taxon>
        <taxon>Metazoa</taxon>
        <taxon>Ecdysozoa</taxon>
        <taxon>Arthropoda</taxon>
        <taxon>Hexapoda</taxon>
        <taxon>Insecta</taxon>
        <taxon>Pterygota</taxon>
        <taxon>Neoptera</taxon>
        <taxon>Endopterygota</taxon>
        <taxon>Coleoptera</taxon>
        <taxon>Polyphaga</taxon>
        <taxon>Cucujiformia</taxon>
        <taxon>Tenebrionidae</taxon>
        <taxon>Tenebrionidae incertae sedis</taxon>
        <taxon>Tribolium</taxon>
    </lineage>
</organism>
<name>Q0ZEL0_TRICA</name>
<dbReference type="GO" id="GO:0005576">
    <property type="term" value="C:extracellular region"/>
    <property type="evidence" value="ECO:0007669"/>
    <property type="project" value="UniProtKB-SubCell"/>
</dbReference>
<dbReference type="PROSITE" id="PS50184">
    <property type="entry name" value="VWFC_2"/>
    <property type="match status" value="1"/>
</dbReference>
<feature type="chain" id="PRO_5004179420" evidence="8">
    <location>
        <begin position="17"/>
        <end position="947"/>
    </location>
</feature>
<dbReference type="Gene3D" id="6.20.200.20">
    <property type="match status" value="1"/>
</dbReference>
<dbReference type="KEGG" id="tca:656968"/>
<keyword evidence="4" id="KW-0964">Secreted</keyword>
<feature type="domain" description="CHRD" evidence="10">
    <location>
        <begin position="134"/>
        <end position="273"/>
    </location>
</feature>
<dbReference type="CTD" id="32498"/>
<gene>
    <name evidence="11" type="primary">sog</name>
</gene>
<accession>Q0ZEL0</accession>
<keyword evidence="8" id="KW-0732">Signal</keyword>
<dbReference type="RefSeq" id="NP_001036036.1">
    <property type="nucleotide sequence ID" value="NM_001042571.1"/>
</dbReference>
<feature type="domain" description="CHRD" evidence="10">
    <location>
        <begin position="275"/>
        <end position="400"/>
    </location>
</feature>
<dbReference type="InterPro" id="IPR016353">
    <property type="entry name" value="Chordin"/>
</dbReference>
<evidence type="ECO:0000256" key="3">
    <source>
        <dbReference type="ARBA" id="ARBA00022473"/>
    </source>
</evidence>
<dbReference type="InterPro" id="IPR010895">
    <property type="entry name" value="CHRD"/>
</dbReference>
<dbReference type="InterPro" id="IPR001007">
    <property type="entry name" value="VWF_dom"/>
</dbReference>
<evidence type="ECO:0000256" key="2">
    <source>
        <dbReference type="ARBA" id="ARBA00007156"/>
    </source>
</evidence>
<keyword evidence="5" id="KW-0677">Repeat</keyword>
<dbReference type="HOGENOM" id="CLU_008477_0_0_1"/>
<dbReference type="SMART" id="SM00754">
    <property type="entry name" value="CHRD"/>
    <property type="match status" value="2"/>
</dbReference>
<dbReference type="PROSITE" id="PS50933">
    <property type="entry name" value="CHRD"/>
    <property type="match status" value="3"/>
</dbReference>
<keyword evidence="6" id="KW-0325">Glycoprotein</keyword>
<dbReference type="EMBL" id="DQ490059">
    <property type="protein sequence ID" value="ABF22614.1"/>
    <property type="molecule type" value="mRNA"/>
</dbReference>
<evidence type="ECO:0000259" key="9">
    <source>
        <dbReference type="PROSITE" id="PS50184"/>
    </source>
</evidence>
<sequence>MLTWGLFCVLVTLATARNKAPLLDDGTRTRNKAAECVFGKQVRELGSQWIPDLGVPIGVLYCMKCECVPLQKKRRIVARVQCRSIKNECPEPTCDEPVHRPGRCCKTCPGDLYDSDIIQDIVPQNVLDEEEKSSTKHYAALLTERSSLVLRNDFRLMSNNLNKNNVVATGRFTFHKKNLYYSFYISDKAARPRSLQFVDSEGNILEEFVLSRAGGLVNSLYQNATRKVCGVWKRIPHDYRKRFRMEKIYVALVWGVKDQAEFTLSGQVMKYAALATENFSSLLEPAVGTMTGAGGTAIVSISTSVSTSVYLAIVFNGLFTEEDVADVPINVTLSLDEKKYILQEVVRVKKPHYELNMVEVRSPVTPADLRLLTRGRLVLTVSSVSKPEALRLSGSVVTKVTCELFQATLSSSSDTNRFGTSGLAWLYLNNEGSLVYNVQIENLKTTPDNTTFITLVDVSTKRRTELEDLTPTFDFTNGWANGTLAKLSPKVLEPLYSGNLAVSVATPNDTSLVRGRLVAKPVADARDAPAPFLLKRENYTLPASAVGIAWLYVDNDCCIRYDVSLSGLGSDRRLELFLELLPMLAPGAPVMTRYLGDFEGNQVEGSPVTSLNREEIKRLDNGVGFLKVKENEITLLVATVRHVMAPSTCQPQNPDNDVHSIVDDSDVGPSGDCFYENKFYRQEAQWTSSDNPCTTCFCENGNNKCFTMECPQVTCPDNMKLEKVPGECCAICVNATSLVESNRNVPQKCIFNGQAYFPGSRFHPFLIPTGFDSCTVCTCDAKYLEIKCKRIYNEKQCCKNCARVDYSMNGTYSADDEVPMLLHGVVPRKEIPAKSAEQILAEGGCPNLYDARKPYVNGSEYHPSIVSLGEYKCVTCKCENGKPTCWRECDKATCEKLFRMKKSSALRPASGGTTARVVRCVCAGSTGTRRATGCGRVESVAEVTSLA</sequence>
<dbReference type="GO" id="GO:0048731">
    <property type="term" value="P:system development"/>
    <property type="evidence" value="ECO:0007669"/>
    <property type="project" value="UniProtKB-ARBA"/>
</dbReference>
<evidence type="ECO:0000256" key="1">
    <source>
        <dbReference type="ARBA" id="ARBA00004613"/>
    </source>
</evidence>
<comment type="subcellular location">
    <subcellularLocation>
        <location evidence="1">Secreted</location>
    </subcellularLocation>
</comment>
<dbReference type="SMART" id="SM00214">
    <property type="entry name" value="VWC"/>
    <property type="match status" value="3"/>
</dbReference>
<dbReference type="PROSITE" id="PS01208">
    <property type="entry name" value="VWFC_1"/>
    <property type="match status" value="1"/>
</dbReference>
<evidence type="ECO:0000256" key="4">
    <source>
        <dbReference type="ARBA" id="ARBA00022525"/>
    </source>
</evidence>
<proteinExistence type="evidence at transcript level"/>
<feature type="signal peptide" evidence="8">
    <location>
        <begin position="1"/>
        <end position="16"/>
    </location>
</feature>
<evidence type="ECO:0000256" key="8">
    <source>
        <dbReference type="SAM" id="SignalP"/>
    </source>
</evidence>
<dbReference type="PANTHER" id="PTHR46526:SF1">
    <property type="entry name" value="CHORDIN"/>
    <property type="match status" value="1"/>
</dbReference>
<feature type="domain" description="VWFC" evidence="9">
    <location>
        <begin position="671"/>
        <end position="733"/>
    </location>
</feature>
<comment type="similarity">
    <text evidence="2 7">Belongs to the chordin family.</text>
</comment>
<dbReference type="SUPFAM" id="SSF57603">
    <property type="entry name" value="FnI-like domain"/>
    <property type="match status" value="3"/>
</dbReference>